<dbReference type="InterPro" id="IPR000835">
    <property type="entry name" value="HTH_MarR-typ"/>
</dbReference>
<evidence type="ECO:0000259" key="4">
    <source>
        <dbReference type="PROSITE" id="PS50995"/>
    </source>
</evidence>
<dbReference type="InterPro" id="IPR023187">
    <property type="entry name" value="Tscrpt_reg_MarR-type_CS"/>
</dbReference>
<dbReference type="PRINTS" id="PR00598">
    <property type="entry name" value="HTHMARR"/>
</dbReference>
<reference evidence="5 6" key="1">
    <citation type="journal article" date="2015" name="Infect. Genet. Evol.">
        <title>Genomic sequences of six botulinum neurotoxin-producing strains representing three clostridial species illustrate the mobility and diversity of botulinum neurotoxin genes.</title>
        <authorList>
            <person name="Smith T.J."/>
            <person name="Hill K.K."/>
            <person name="Xie G."/>
            <person name="Foley B.T."/>
            <person name="Williamson C.H."/>
            <person name="Foster J.T."/>
            <person name="Johnson S.L."/>
            <person name="Chertkov O."/>
            <person name="Teshima H."/>
            <person name="Gibbons H.S."/>
            <person name="Johnsky L.A."/>
            <person name="Karavis M.A."/>
            <person name="Smith L.A."/>
        </authorList>
    </citation>
    <scope>NUCLEOTIDE SEQUENCE [LARGE SCALE GENOMIC DNA]</scope>
    <source>
        <strain evidence="5 6">CDC 2741</strain>
    </source>
</reference>
<sequence length="142" mass="16423">MHKCDSIGKYIAQVYRMNRKLASKSFSKFGIGSGQYVFLIHLYSNDGINQECISSNLNIDKGTTARALKRLEELGYIMRVVDEEDKRAYRVFLTDKAKYIEKEFFEILAEANRVLTKDFTEEEKALAISLLKRMVNNSKNHV</sequence>
<proteinExistence type="predicted"/>
<dbReference type="SMART" id="SM00347">
    <property type="entry name" value="HTH_MARR"/>
    <property type="match status" value="1"/>
</dbReference>
<feature type="domain" description="HTH marR-type" evidence="4">
    <location>
        <begin position="4"/>
        <end position="136"/>
    </location>
</feature>
<dbReference type="EMBL" id="AYSO01000020">
    <property type="protein sequence ID" value="KIE44604.1"/>
    <property type="molecule type" value="Genomic_DNA"/>
</dbReference>
<dbReference type="GO" id="GO:0003700">
    <property type="term" value="F:DNA-binding transcription factor activity"/>
    <property type="evidence" value="ECO:0007669"/>
    <property type="project" value="InterPro"/>
</dbReference>
<keyword evidence="6" id="KW-1185">Reference proteome</keyword>
<dbReference type="STRING" id="29341.RSJ17_18380"/>
<dbReference type="SUPFAM" id="SSF46785">
    <property type="entry name" value="Winged helix' DNA-binding domain"/>
    <property type="match status" value="1"/>
</dbReference>
<dbReference type="AlphaFoldDB" id="A0A0C1TV41"/>
<dbReference type="PANTHER" id="PTHR42756">
    <property type="entry name" value="TRANSCRIPTIONAL REGULATOR, MARR"/>
    <property type="match status" value="1"/>
</dbReference>
<accession>A0A0C1TV41</accession>
<dbReference type="PANTHER" id="PTHR42756:SF2">
    <property type="entry name" value="MARR FAMILY REGULATORY PROTEIN"/>
    <property type="match status" value="1"/>
</dbReference>
<evidence type="ECO:0000256" key="3">
    <source>
        <dbReference type="ARBA" id="ARBA00023163"/>
    </source>
</evidence>
<dbReference type="Proteomes" id="UP000031366">
    <property type="component" value="Unassembled WGS sequence"/>
</dbReference>
<keyword evidence="2" id="KW-0238">DNA-binding</keyword>
<evidence type="ECO:0000256" key="2">
    <source>
        <dbReference type="ARBA" id="ARBA00023125"/>
    </source>
</evidence>
<keyword evidence="1" id="KW-0805">Transcription regulation</keyword>
<comment type="caution">
    <text evidence="5">The sequence shown here is derived from an EMBL/GenBank/DDBJ whole genome shotgun (WGS) entry which is preliminary data.</text>
</comment>
<dbReference type="Gene3D" id="1.10.10.10">
    <property type="entry name" value="Winged helix-like DNA-binding domain superfamily/Winged helix DNA-binding domain"/>
    <property type="match status" value="1"/>
</dbReference>
<name>A0A0C1TV41_9CLOT</name>
<evidence type="ECO:0000313" key="5">
    <source>
        <dbReference type="EMBL" id="KIE44604.1"/>
    </source>
</evidence>
<protein>
    <submittedName>
        <fullName evidence="5">MarR family protein</fullName>
    </submittedName>
</protein>
<organism evidence="5 6">
    <name type="scientific">Clostridium argentinense CDC 2741</name>
    <dbReference type="NCBI Taxonomy" id="1418104"/>
    <lineage>
        <taxon>Bacteria</taxon>
        <taxon>Bacillati</taxon>
        <taxon>Bacillota</taxon>
        <taxon>Clostridia</taxon>
        <taxon>Eubacteriales</taxon>
        <taxon>Clostridiaceae</taxon>
        <taxon>Clostridium</taxon>
    </lineage>
</organism>
<dbReference type="InterPro" id="IPR036388">
    <property type="entry name" value="WH-like_DNA-bd_sf"/>
</dbReference>
<dbReference type="PROSITE" id="PS01117">
    <property type="entry name" value="HTH_MARR_1"/>
    <property type="match status" value="1"/>
</dbReference>
<dbReference type="InterPro" id="IPR036390">
    <property type="entry name" value="WH_DNA-bd_sf"/>
</dbReference>
<evidence type="ECO:0000313" key="6">
    <source>
        <dbReference type="Proteomes" id="UP000031366"/>
    </source>
</evidence>
<dbReference type="Pfam" id="PF01047">
    <property type="entry name" value="MarR"/>
    <property type="match status" value="1"/>
</dbReference>
<evidence type="ECO:0000256" key="1">
    <source>
        <dbReference type="ARBA" id="ARBA00023015"/>
    </source>
</evidence>
<gene>
    <name evidence="5" type="ORF">U732_179</name>
</gene>
<keyword evidence="3" id="KW-0804">Transcription</keyword>
<dbReference type="PROSITE" id="PS50995">
    <property type="entry name" value="HTH_MARR_2"/>
    <property type="match status" value="1"/>
</dbReference>
<dbReference type="GO" id="GO:0003677">
    <property type="term" value="F:DNA binding"/>
    <property type="evidence" value="ECO:0007669"/>
    <property type="project" value="UniProtKB-KW"/>
</dbReference>